<protein>
    <submittedName>
        <fullName evidence="1">Uncharacterized protein</fullName>
    </submittedName>
</protein>
<reference evidence="1" key="1">
    <citation type="submission" date="2020-02" db="EMBL/GenBank/DDBJ databases">
        <authorList>
            <person name="Meier V. D."/>
        </authorList>
    </citation>
    <scope>NUCLEOTIDE SEQUENCE</scope>
    <source>
        <strain evidence="1">AVDCRST_MAG93</strain>
    </source>
</reference>
<organism evidence="1">
    <name type="scientific">uncultured Chloroflexia bacterium</name>
    <dbReference type="NCBI Taxonomy" id="1672391"/>
    <lineage>
        <taxon>Bacteria</taxon>
        <taxon>Bacillati</taxon>
        <taxon>Chloroflexota</taxon>
        <taxon>Chloroflexia</taxon>
        <taxon>environmental samples</taxon>
    </lineage>
</organism>
<dbReference type="AlphaFoldDB" id="A0A6J4LAV5"/>
<gene>
    <name evidence="1" type="ORF">AVDCRST_MAG93-5877</name>
</gene>
<dbReference type="EMBL" id="CADCTR010001977">
    <property type="protein sequence ID" value="CAA9323926.1"/>
    <property type="molecule type" value="Genomic_DNA"/>
</dbReference>
<evidence type="ECO:0000313" key="1">
    <source>
        <dbReference type="EMBL" id="CAA9323926.1"/>
    </source>
</evidence>
<proteinExistence type="predicted"/>
<name>A0A6J4LAV5_9CHLR</name>
<feature type="non-terminal residue" evidence="1">
    <location>
        <position position="36"/>
    </location>
</feature>
<sequence>MAVVRRAMYHPVRTAHTGGPVSLLLLDIVEHVKQRL</sequence>
<accession>A0A6J4LAV5</accession>